<protein>
    <submittedName>
        <fullName evidence="3">Metallophosphoesterase family protein</fullName>
    </submittedName>
</protein>
<reference evidence="3 4" key="1">
    <citation type="submission" date="2020-02" db="EMBL/GenBank/DDBJ databases">
        <authorList>
            <person name="Zheng R.K."/>
            <person name="Sun C.M."/>
        </authorList>
    </citation>
    <scope>NUCLEOTIDE SEQUENCE [LARGE SCALE GENOMIC DNA]</scope>
    <source>
        <strain evidence="4">rifampicinis</strain>
    </source>
</reference>
<dbReference type="PIRSF" id="PIRSF000883">
    <property type="entry name" value="Pesterase_MJ0912"/>
    <property type="match status" value="1"/>
</dbReference>
<dbReference type="Pfam" id="PF12850">
    <property type="entry name" value="Metallophos_2"/>
    <property type="match status" value="1"/>
</dbReference>
<name>A0A7S8EA88_9CHLR</name>
<evidence type="ECO:0000256" key="1">
    <source>
        <dbReference type="ARBA" id="ARBA00008950"/>
    </source>
</evidence>
<evidence type="ECO:0000259" key="2">
    <source>
        <dbReference type="Pfam" id="PF12850"/>
    </source>
</evidence>
<dbReference type="SUPFAM" id="SSF56300">
    <property type="entry name" value="Metallo-dependent phosphatases"/>
    <property type="match status" value="1"/>
</dbReference>
<dbReference type="InterPro" id="IPR029052">
    <property type="entry name" value="Metallo-depent_PP-like"/>
</dbReference>
<dbReference type="Gene3D" id="3.60.21.10">
    <property type="match status" value="1"/>
</dbReference>
<dbReference type="GO" id="GO:0005737">
    <property type="term" value="C:cytoplasm"/>
    <property type="evidence" value="ECO:0007669"/>
    <property type="project" value="TreeGrafter"/>
</dbReference>
<keyword evidence="4" id="KW-1185">Reference proteome</keyword>
<dbReference type="RefSeq" id="WP_195171274.1">
    <property type="nucleotide sequence ID" value="NZ_CP062983.1"/>
</dbReference>
<comment type="similarity">
    <text evidence="1">Belongs to the metallophosphoesterase superfamily. YfcE family.</text>
</comment>
<accession>A0A7S8EA88</accession>
<dbReference type="PANTHER" id="PTHR42850:SF2">
    <property type="entry name" value="BLL5683 PROTEIN"/>
    <property type="match status" value="1"/>
</dbReference>
<evidence type="ECO:0000313" key="3">
    <source>
        <dbReference type="EMBL" id="QPC83207.1"/>
    </source>
</evidence>
<dbReference type="KEGG" id="pmet:G4Y79_02190"/>
<dbReference type="InterPro" id="IPR011152">
    <property type="entry name" value="Pesterase_MJ0912"/>
</dbReference>
<evidence type="ECO:0000313" key="4">
    <source>
        <dbReference type="Proteomes" id="UP000594468"/>
    </source>
</evidence>
<dbReference type="Proteomes" id="UP000594468">
    <property type="component" value="Chromosome"/>
</dbReference>
<dbReference type="CDD" id="cd00838">
    <property type="entry name" value="MPP_superfamily"/>
    <property type="match status" value="1"/>
</dbReference>
<sequence length="245" mass="27314">MTDKVAIISDIHGNMDALKAVLADIQQRGIETIYCLGDLAGKGPDGDQVVDTCRDVCEAIVRGNWDALLQNKQEHPAVQWWQAQLGPERVQYLANLPNSHDFWLSGQHVRLFHASHISEHHRIRQDAPAEKQREMFTNTDFTGFDQPEPDIVGYGDIHGAFLISPSHSRKLLFNVGSVGNPLDLPIPVYVVMSGDVGSRASGPFGIEFVRVPYDIEAQVKRAYDLQMPEAAPYASELRTAVYRHS</sequence>
<organism evidence="3 4">
    <name type="scientific">Phototrophicus methaneseepsis</name>
    <dbReference type="NCBI Taxonomy" id="2710758"/>
    <lineage>
        <taxon>Bacteria</taxon>
        <taxon>Bacillati</taxon>
        <taxon>Chloroflexota</taxon>
        <taxon>Candidatus Thermofontia</taxon>
        <taxon>Phototrophicales</taxon>
        <taxon>Phototrophicaceae</taxon>
        <taxon>Phototrophicus</taxon>
    </lineage>
</organism>
<feature type="domain" description="Calcineurin-like phosphoesterase" evidence="2">
    <location>
        <begin position="4"/>
        <end position="192"/>
    </location>
</feature>
<dbReference type="GO" id="GO:0016791">
    <property type="term" value="F:phosphatase activity"/>
    <property type="evidence" value="ECO:0007669"/>
    <property type="project" value="TreeGrafter"/>
</dbReference>
<gene>
    <name evidence="3" type="ORF">G4Y79_02190</name>
</gene>
<dbReference type="EMBL" id="CP062983">
    <property type="protein sequence ID" value="QPC83207.1"/>
    <property type="molecule type" value="Genomic_DNA"/>
</dbReference>
<dbReference type="InterPro" id="IPR050126">
    <property type="entry name" value="Ap4A_hydrolase"/>
</dbReference>
<dbReference type="InterPro" id="IPR024654">
    <property type="entry name" value="Calcineurin-like_PHP_lpxH"/>
</dbReference>
<dbReference type="PANTHER" id="PTHR42850">
    <property type="entry name" value="METALLOPHOSPHOESTERASE"/>
    <property type="match status" value="1"/>
</dbReference>
<dbReference type="AlphaFoldDB" id="A0A7S8EA88"/>
<proteinExistence type="inferred from homology"/>